<comment type="catalytic activity">
    <reaction evidence="1">
        <text>ATP + protein L-histidine = ADP + protein N-phospho-L-histidine.</text>
        <dbReference type="EC" id="2.7.13.3"/>
    </reaction>
</comment>
<keyword evidence="3" id="KW-0597">Phosphoprotein</keyword>
<name>A0A0F9HU91_9ZZZZ</name>
<dbReference type="PANTHER" id="PTHR43395">
    <property type="entry name" value="SENSOR HISTIDINE KINASE CHEA"/>
    <property type="match status" value="1"/>
</dbReference>
<feature type="domain" description="CheW-like" evidence="7">
    <location>
        <begin position="122"/>
        <end position="177"/>
    </location>
</feature>
<dbReference type="GO" id="GO:0007165">
    <property type="term" value="P:signal transduction"/>
    <property type="evidence" value="ECO:0007669"/>
    <property type="project" value="InterPro"/>
</dbReference>
<dbReference type="FunFam" id="3.30.565.10:FF:000016">
    <property type="entry name" value="Chemotaxis protein CheA, putative"/>
    <property type="match status" value="1"/>
</dbReference>
<dbReference type="GO" id="GO:0004673">
    <property type="term" value="F:protein histidine kinase activity"/>
    <property type="evidence" value="ECO:0007669"/>
    <property type="project" value="UniProtKB-EC"/>
</dbReference>
<evidence type="ECO:0000256" key="2">
    <source>
        <dbReference type="ARBA" id="ARBA00012438"/>
    </source>
</evidence>
<dbReference type="PRINTS" id="PR00344">
    <property type="entry name" value="BCTRLSENSOR"/>
</dbReference>
<evidence type="ECO:0000256" key="5">
    <source>
        <dbReference type="ARBA" id="ARBA00022777"/>
    </source>
</evidence>
<dbReference type="InterPro" id="IPR003594">
    <property type="entry name" value="HATPase_dom"/>
</dbReference>
<dbReference type="EC" id="2.7.13.3" evidence="2"/>
<evidence type="ECO:0000259" key="7">
    <source>
        <dbReference type="PROSITE" id="PS50851"/>
    </source>
</evidence>
<dbReference type="Pfam" id="PF02518">
    <property type="entry name" value="HATPase_c"/>
    <property type="match status" value="1"/>
</dbReference>
<feature type="non-terminal residue" evidence="8">
    <location>
        <position position="177"/>
    </location>
</feature>
<dbReference type="InterPro" id="IPR002545">
    <property type="entry name" value="CheW-lke_dom"/>
</dbReference>
<reference evidence="8" key="1">
    <citation type="journal article" date="2015" name="Nature">
        <title>Complex archaea that bridge the gap between prokaryotes and eukaryotes.</title>
        <authorList>
            <person name="Spang A."/>
            <person name="Saw J.H."/>
            <person name="Jorgensen S.L."/>
            <person name="Zaremba-Niedzwiedzka K."/>
            <person name="Martijn J."/>
            <person name="Lind A.E."/>
            <person name="van Eijk R."/>
            <person name="Schleper C."/>
            <person name="Guy L."/>
            <person name="Ettema T.J."/>
        </authorList>
    </citation>
    <scope>NUCLEOTIDE SEQUENCE</scope>
</reference>
<dbReference type="PROSITE" id="PS50109">
    <property type="entry name" value="HIS_KIN"/>
    <property type="match status" value="1"/>
</dbReference>
<gene>
    <name evidence="8" type="ORF">LCGC14_1660360</name>
</gene>
<dbReference type="AlphaFoldDB" id="A0A0F9HU91"/>
<dbReference type="SMART" id="SM00387">
    <property type="entry name" value="HATPase_c"/>
    <property type="match status" value="1"/>
</dbReference>
<feature type="domain" description="Histidine kinase" evidence="6">
    <location>
        <begin position="1"/>
        <end position="120"/>
    </location>
</feature>
<evidence type="ECO:0000256" key="4">
    <source>
        <dbReference type="ARBA" id="ARBA00022679"/>
    </source>
</evidence>
<keyword evidence="4" id="KW-0808">Transferase</keyword>
<dbReference type="InterPro" id="IPR004358">
    <property type="entry name" value="Sig_transdc_His_kin-like_C"/>
</dbReference>
<sequence length="177" mass="19577">MKEAKGKPGEGIVRLNAFHRGGNIVIEIEDDGRGLQKDKILKKAIEKGLINDQSELSDNQIYHLIFTPGFSTAENVTNISGRGVGMDVVKRNVEKLRGKVEVTSHEGKGTQFTIKLPLTLAIIDGIVVKVGNAKYIIPTISIEESIRPKQEEINTIKNKGEVINMRGNLFPLVRLHK</sequence>
<evidence type="ECO:0000256" key="3">
    <source>
        <dbReference type="ARBA" id="ARBA00022553"/>
    </source>
</evidence>
<dbReference type="SUPFAM" id="SSF50341">
    <property type="entry name" value="CheW-like"/>
    <property type="match status" value="1"/>
</dbReference>
<protein>
    <recommendedName>
        <fullName evidence="2">histidine kinase</fullName>
        <ecNumber evidence="2">2.7.13.3</ecNumber>
    </recommendedName>
</protein>
<dbReference type="SUPFAM" id="SSF55874">
    <property type="entry name" value="ATPase domain of HSP90 chaperone/DNA topoisomerase II/histidine kinase"/>
    <property type="match status" value="1"/>
</dbReference>
<dbReference type="InterPro" id="IPR051315">
    <property type="entry name" value="Bact_Chemotaxis_CheA"/>
</dbReference>
<evidence type="ECO:0000256" key="1">
    <source>
        <dbReference type="ARBA" id="ARBA00000085"/>
    </source>
</evidence>
<comment type="caution">
    <text evidence="8">The sequence shown here is derived from an EMBL/GenBank/DDBJ whole genome shotgun (WGS) entry which is preliminary data.</text>
</comment>
<proteinExistence type="predicted"/>
<keyword evidence="5" id="KW-0418">Kinase</keyword>
<accession>A0A0F9HU91</accession>
<evidence type="ECO:0000259" key="6">
    <source>
        <dbReference type="PROSITE" id="PS50109"/>
    </source>
</evidence>
<evidence type="ECO:0000313" key="8">
    <source>
        <dbReference type="EMBL" id="KKM18966.1"/>
    </source>
</evidence>
<dbReference type="EMBL" id="LAZR01014099">
    <property type="protein sequence ID" value="KKM18966.1"/>
    <property type="molecule type" value="Genomic_DNA"/>
</dbReference>
<dbReference type="InterPro" id="IPR036061">
    <property type="entry name" value="CheW-like_dom_sf"/>
</dbReference>
<dbReference type="PANTHER" id="PTHR43395:SF10">
    <property type="entry name" value="CHEMOTAXIS PROTEIN CHEA"/>
    <property type="match status" value="1"/>
</dbReference>
<dbReference type="InterPro" id="IPR036890">
    <property type="entry name" value="HATPase_C_sf"/>
</dbReference>
<dbReference type="InterPro" id="IPR005467">
    <property type="entry name" value="His_kinase_dom"/>
</dbReference>
<dbReference type="Pfam" id="PF01584">
    <property type="entry name" value="CheW"/>
    <property type="match status" value="1"/>
</dbReference>
<dbReference type="PROSITE" id="PS50851">
    <property type="entry name" value="CHEW"/>
    <property type="match status" value="1"/>
</dbReference>
<dbReference type="GO" id="GO:0006935">
    <property type="term" value="P:chemotaxis"/>
    <property type="evidence" value="ECO:0007669"/>
    <property type="project" value="InterPro"/>
</dbReference>
<organism evidence="8">
    <name type="scientific">marine sediment metagenome</name>
    <dbReference type="NCBI Taxonomy" id="412755"/>
    <lineage>
        <taxon>unclassified sequences</taxon>
        <taxon>metagenomes</taxon>
        <taxon>ecological metagenomes</taxon>
    </lineage>
</organism>
<dbReference type="Gene3D" id="3.30.565.10">
    <property type="entry name" value="Histidine kinase-like ATPase, C-terminal domain"/>
    <property type="match status" value="1"/>
</dbReference>